<accession>A0A612GIN7</accession>
<proteinExistence type="predicted"/>
<name>A0A612GIN7_SALET</name>
<organism evidence="1">
    <name type="scientific">Salmonella enterica I</name>
    <dbReference type="NCBI Taxonomy" id="59201"/>
    <lineage>
        <taxon>Bacteria</taxon>
        <taxon>Pseudomonadati</taxon>
        <taxon>Pseudomonadota</taxon>
        <taxon>Gammaproteobacteria</taxon>
        <taxon>Enterobacterales</taxon>
        <taxon>Enterobacteriaceae</taxon>
        <taxon>Salmonella</taxon>
    </lineage>
</organism>
<dbReference type="EMBL" id="AAKVBC010000014">
    <property type="protein sequence ID" value="ECW0081984.1"/>
    <property type="molecule type" value="Genomic_DNA"/>
</dbReference>
<evidence type="ECO:0000313" key="1">
    <source>
        <dbReference type="EMBL" id="ECW0081984.1"/>
    </source>
</evidence>
<dbReference type="AlphaFoldDB" id="A0A612GIN7"/>
<sequence length="76" mass="8412">MTQTVIRGYIPSTPAKSGVGIETPDIQPRQTHAASVFFIVVCIRASELWWGVWGSRKARRLVDPVVSTLYVSPPDD</sequence>
<reference evidence="1" key="1">
    <citation type="submission" date="2019-09" db="EMBL/GenBank/DDBJ databases">
        <authorList>
            <consortium name="GenomeTrakr network: Whole genome sequencing for foodborne pathogen traceback"/>
        </authorList>
    </citation>
    <scope>NUCLEOTIDE SEQUENCE</scope>
    <source>
        <strain evidence="1">AUSMDU00020854</strain>
    </source>
</reference>
<comment type="caution">
    <text evidence="1">The sequence shown here is derived from an EMBL/GenBank/DDBJ whole genome shotgun (WGS) entry which is preliminary data.</text>
</comment>
<protein>
    <submittedName>
        <fullName evidence="1">Uncharacterized protein</fullName>
    </submittedName>
</protein>
<gene>
    <name evidence="1" type="ORF">F3Q64_15035</name>
</gene>